<evidence type="ECO:0000313" key="2">
    <source>
        <dbReference type="EMBL" id="KAK6760399.1"/>
    </source>
</evidence>
<proteinExistence type="predicted"/>
<evidence type="ECO:0000256" key="1">
    <source>
        <dbReference type="SAM" id="MobiDB-lite"/>
    </source>
</evidence>
<feature type="region of interest" description="Disordered" evidence="1">
    <location>
        <begin position="1"/>
        <end position="115"/>
    </location>
</feature>
<feature type="compositionally biased region" description="Polar residues" evidence="1">
    <location>
        <begin position="1"/>
        <end position="24"/>
    </location>
</feature>
<dbReference type="EMBL" id="JAVFWL010000006">
    <property type="protein sequence ID" value="KAK6760399.1"/>
    <property type="molecule type" value="Genomic_DNA"/>
</dbReference>
<comment type="caution">
    <text evidence="2">The sequence shown here is derived from an EMBL/GenBank/DDBJ whole genome shotgun (WGS) entry which is preliminary data.</text>
</comment>
<accession>A0ABR1ECI1</accession>
<gene>
    <name evidence="2" type="primary">Necator_chrX.g21913</name>
    <name evidence="2" type="ORF">RB195_021752</name>
</gene>
<feature type="compositionally biased region" description="Basic and acidic residues" evidence="1">
    <location>
        <begin position="28"/>
        <end position="49"/>
    </location>
</feature>
<evidence type="ECO:0000313" key="3">
    <source>
        <dbReference type="Proteomes" id="UP001303046"/>
    </source>
</evidence>
<protein>
    <submittedName>
        <fullName evidence="2">Uncharacterized protein</fullName>
    </submittedName>
</protein>
<name>A0ABR1ECI1_NECAM</name>
<sequence>MSTSRHNASSQLGRILSFTSTQHQIRGHPKEGGKNAHESEQQHLGDRIQRRLIATTPKVQHLGLSHPLAPAKDTFTEDDAPGTSKGESTQKNPRDGQPGTKTAEKRKKIYCASKL</sequence>
<dbReference type="Proteomes" id="UP001303046">
    <property type="component" value="Unassembled WGS sequence"/>
</dbReference>
<reference evidence="2 3" key="1">
    <citation type="submission" date="2023-08" db="EMBL/GenBank/DDBJ databases">
        <title>A Necator americanus chromosomal reference genome.</title>
        <authorList>
            <person name="Ilik V."/>
            <person name="Petrzelkova K.J."/>
            <person name="Pardy F."/>
            <person name="Fuh T."/>
            <person name="Niatou-Singa F.S."/>
            <person name="Gouil Q."/>
            <person name="Baker L."/>
            <person name="Ritchie M.E."/>
            <person name="Jex A.R."/>
            <person name="Gazzola D."/>
            <person name="Li H."/>
            <person name="Toshio Fujiwara R."/>
            <person name="Zhan B."/>
            <person name="Aroian R.V."/>
            <person name="Pafco B."/>
            <person name="Schwarz E.M."/>
        </authorList>
    </citation>
    <scope>NUCLEOTIDE SEQUENCE [LARGE SCALE GENOMIC DNA]</scope>
    <source>
        <strain evidence="2 3">Aroian</strain>
        <tissue evidence="2">Whole animal</tissue>
    </source>
</reference>
<keyword evidence="3" id="KW-1185">Reference proteome</keyword>
<organism evidence="2 3">
    <name type="scientific">Necator americanus</name>
    <name type="common">Human hookworm</name>
    <dbReference type="NCBI Taxonomy" id="51031"/>
    <lineage>
        <taxon>Eukaryota</taxon>
        <taxon>Metazoa</taxon>
        <taxon>Ecdysozoa</taxon>
        <taxon>Nematoda</taxon>
        <taxon>Chromadorea</taxon>
        <taxon>Rhabditida</taxon>
        <taxon>Rhabditina</taxon>
        <taxon>Rhabditomorpha</taxon>
        <taxon>Strongyloidea</taxon>
        <taxon>Ancylostomatidae</taxon>
        <taxon>Bunostominae</taxon>
        <taxon>Necator</taxon>
    </lineage>
</organism>